<dbReference type="STRING" id="1121391.SAMN02745206_00602"/>
<name>A0A1M4UZP3_9BACT</name>
<accession>A0A1M4UZP3</accession>
<keyword evidence="2" id="KW-1185">Reference proteome</keyword>
<dbReference type="SUPFAM" id="SSF140566">
    <property type="entry name" value="FlgN-like"/>
    <property type="match status" value="1"/>
</dbReference>
<evidence type="ECO:0000313" key="1">
    <source>
        <dbReference type="EMBL" id="SHE62113.1"/>
    </source>
</evidence>
<dbReference type="OrthoDB" id="9897720at2"/>
<dbReference type="Proteomes" id="UP000184076">
    <property type="component" value="Unassembled WGS sequence"/>
</dbReference>
<reference evidence="2" key="1">
    <citation type="submission" date="2016-11" db="EMBL/GenBank/DDBJ databases">
        <authorList>
            <person name="Varghese N."/>
            <person name="Submissions S."/>
        </authorList>
    </citation>
    <scope>NUCLEOTIDE SEQUENCE [LARGE SCALE GENOMIC DNA]</scope>
    <source>
        <strain evidence="2">DSM 9756</strain>
    </source>
</reference>
<dbReference type="AlphaFoldDB" id="A0A1M4UZP3"/>
<dbReference type="RefSeq" id="WP_073036783.1">
    <property type="nucleotide sequence ID" value="NZ_FQVB01000005.1"/>
</dbReference>
<gene>
    <name evidence="1" type="ORF">SAMN02745206_00602</name>
</gene>
<proteinExistence type="predicted"/>
<protein>
    <submittedName>
        <fullName evidence="1">FlgN protein</fullName>
    </submittedName>
</protein>
<dbReference type="EMBL" id="FQVB01000005">
    <property type="protein sequence ID" value="SHE62113.1"/>
    <property type="molecule type" value="Genomic_DNA"/>
</dbReference>
<sequence length="154" mass="17129">MNQHGTNGTGTGDPLGLNGANAKGDFLPDDLLDTARSLLDALEEEERCLKERDHDGLLHLVPTKESLARSLAARLRTLSGRPSDGRGFDRASLQELKEILRRIEARNERNRRFIQESLAIYQGILGLFENELYAPSPQVRAFPAIRGSSIHREA</sequence>
<dbReference type="InterPro" id="IPR036679">
    <property type="entry name" value="FlgN-like_sf"/>
</dbReference>
<evidence type="ECO:0000313" key="2">
    <source>
        <dbReference type="Proteomes" id="UP000184076"/>
    </source>
</evidence>
<dbReference type="GO" id="GO:0044780">
    <property type="term" value="P:bacterial-type flagellum assembly"/>
    <property type="evidence" value="ECO:0007669"/>
    <property type="project" value="InterPro"/>
</dbReference>
<organism evidence="1 2">
    <name type="scientific">Desulfacinum infernum DSM 9756</name>
    <dbReference type="NCBI Taxonomy" id="1121391"/>
    <lineage>
        <taxon>Bacteria</taxon>
        <taxon>Pseudomonadati</taxon>
        <taxon>Thermodesulfobacteriota</taxon>
        <taxon>Syntrophobacteria</taxon>
        <taxon>Syntrophobacterales</taxon>
        <taxon>Syntrophobacteraceae</taxon>
        <taxon>Desulfacinum</taxon>
    </lineage>
</organism>